<evidence type="ECO:0000313" key="3">
    <source>
        <dbReference type="Proteomes" id="UP000006263"/>
    </source>
</evidence>
<proteinExistence type="predicted"/>
<organism evidence="2 3">
    <name type="scientific">Paraglaciecola mesophila KMM 241</name>
    <dbReference type="NCBI Taxonomy" id="1128912"/>
    <lineage>
        <taxon>Bacteria</taxon>
        <taxon>Pseudomonadati</taxon>
        <taxon>Pseudomonadota</taxon>
        <taxon>Gammaproteobacteria</taxon>
        <taxon>Alteromonadales</taxon>
        <taxon>Alteromonadaceae</taxon>
        <taxon>Paraglaciecola</taxon>
    </lineage>
</organism>
<evidence type="ECO:0000313" key="2">
    <source>
        <dbReference type="EMBL" id="GAC26661.1"/>
    </source>
</evidence>
<feature type="domain" description="TniQ" evidence="1">
    <location>
        <begin position="2"/>
        <end position="118"/>
    </location>
</feature>
<sequence>MLLGYILRVAHQNGYHSVQTVRRLFSLKSTDLHSINSHFLRFKDLLSELSVLVRVDYEVLELNFENEMGGLYNSERAVQDISTFEVNVCLICMHEQKAMHKDWRIAHVTHCHIHQCELTSRCPNCDAFLNWKPSLYSHCEGCKIGWDEVVVEKKEIPDYQLQHMKLAAPQRYVYWHQLYKMAALAMRLYDAQLTPFRTFPPDIKCHQTLFSFCLRMLEDIAFREEQLANRVKHWKESGELKFLSDNFFAALNYQYQQGSPFTISQTNSSDPHPDVQLFQTKKIWKARRILANDELSYSGHLNVGTLARCIQRPISDISSMVKNGVLQTFEQSNMPRDYWFNLIDVDALFGTIHSKIQQRELSGEAFNIITLEEAVQLVRRNNWGLADIISLIIDGRCEVFVRNKKEQFHLFNICINREQLILALDEFFQRDKNCVKPSKIETFFYANEIHRIHLIRLINEQFVEPEDGEVLSPKKIERFLERYIVLNRWCKLRKLPIPKAIATLSKQQIFPVLHSKSGKGFYIFKRDSNVESLLFGCLADSANSSITH</sequence>
<name>K6YRP1_9ALTE</name>
<dbReference type="EMBL" id="BAEP01000085">
    <property type="protein sequence ID" value="GAC26661.1"/>
    <property type="molecule type" value="Genomic_DNA"/>
</dbReference>
<protein>
    <recommendedName>
        <fullName evidence="1">TniQ domain-containing protein</fullName>
    </recommendedName>
</protein>
<accession>K6YRP1</accession>
<comment type="caution">
    <text evidence="2">The sequence shown here is derived from an EMBL/GenBank/DDBJ whole genome shotgun (WGS) entry which is preliminary data.</text>
</comment>
<dbReference type="AlphaFoldDB" id="K6YRP1"/>
<gene>
    <name evidence="2" type="ORF">GMES_4395</name>
</gene>
<reference evidence="2 3" key="1">
    <citation type="journal article" date="2017" name="Antonie Van Leeuwenhoek">
        <title>Rhizobium rhizosphaerae sp. nov., a novel species isolated from rice rhizosphere.</title>
        <authorList>
            <person name="Zhao J.J."/>
            <person name="Zhang J."/>
            <person name="Zhang R.J."/>
            <person name="Zhang C.W."/>
            <person name="Yin H.Q."/>
            <person name="Zhang X.X."/>
        </authorList>
    </citation>
    <scope>NUCLEOTIDE SEQUENCE [LARGE SCALE GENOMIC DNA]</scope>
    <source>
        <strain evidence="2 3">KMM 241</strain>
    </source>
</reference>
<dbReference type="Pfam" id="PF06527">
    <property type="entry name" value="TniQ"/>
    <property type="match status" value="1"/>
</dbReference>
<dbReference type="Proteomes" id="UP000006263">
    <property type="component" value="Unassembled WGS sequence"/>
</dbReference>
<dbReference type="InterPro" id="IPR009492">
    <property type="entry name" value="TniQ"/>
</dbReference>
<evidence type="ECO:0000259" key="1">
    <source>
        <dbReference type="Pfam" id="PF06527"/>
    </source>
</evidence>